<reference evidence="1" key="1">
    <citation type="submission" date="2021-02" db="EMBL/GenBank/DDBJ databases">
        <authorList>
            <person name="Nowell W R."/>
        </authorList>
    </citation>
    <scope>NUCLEOTIDE SEQUENCE</scope>
</reference>
<accession>A0A8S2SX91</accession>
<organism evidence="1 2">
    <name type="scientific">Rotaria magnacalcarata</name>
    <dbReference type="NCBI Taxonomy" id="392030"/>
    <lineage>
        <taxon>Eukaryota</taxon>
        <taxon>Metazoa</taxon>
        <taxon>Spiralia</taxon>
        <taxon>Gnathifera</taxon>
        <taxon>Rotifera</taxon>
        <taxon>Eurotatoria</taxon>
        <taxon>Bdelloidea</taxon>
        <taxon>Philodinida</taxon>
        <taxon>Philodinidae</taxon>
        <taxon>Rotaria</taxon>
    </lineage>
</organism>
<evidence type="ECO:0000313" key="1">
    <source>
        <dbReference type="EMBL" id="CAF4226625.1"/>
    </source>
</evidence>
<comment type="caution">
    <text evidence="1">The sequence shown here is derived from an EMBL/GenBank/DDBJ whole genome shotgun (WGS) entry which is preliminary data.</text>
</comment>
<dbReference type="InterPro" id="IPR027417">
    <property type="entry name" value="P-loop_NTPase"/>
</dbReference>
<evidence type="ECO:0008006" key="3">
    <source>
        <dbReference type="Google" id="ProtNLM"/>
    </source>
</evidence>
<protein>
    <recommendedName>
        <fullName evidence="3">Replication-associated protein</fullName>
    </recommendedName>
</protein>
<dbReference type="AlphaFoldDB" id="A0A8S2SX91"/>
<dbReference type="EMBL" id="CAJOBH010021902">
    <property type="protein sequence ID" value="CAF4226625.1"/>
    <property type="molecule type" value="Genomic_DNA"/>
</dbReference>
<gene>
    <name evidence="1" type="ORF">BYL167_LOCUS24609</name>
</gene>
<sequence length="557" mass="64290">MQSYDIDNIRLTQSPVKNAPVIFRSGMLLNSTIHAAIQSTAAAAEKNNDQLVFFNEQDLVDKRHVELEQLSNIIQSSPNTEDEIVQHIIEQINLSGQTTDNTIDKEIDCTIDFNRADTSIIEHQSISTMVSSYPYPPISQQGSILSHDRPYADFGHLDAETIAKECQFVLDCRKPQDCHTPRGAIRMSTHSFAITCWTNVEKNIVMAEIKRQFSIQKLQYVCVAEEKTDTNDSSHLHIQIILKYKTNKKTWFLDDITGHNFIEFGSFKSVHIRGEKRWPTQSSTNIRSTTVAMPTIRNVTRTLTKAEQRQQYLNETARKAIELAKVSINAAMDFMIHDRPNEFLLRSSWYLNAFKYINLRTQEEADKVGVIDKEYIWPQSFPDCTLELRKAMNDWLENQFVRASSAKCLVLVGSSSTGKTTFAKSLPGRYNYYQESWNVDTWSDYARYTIYDNIPWDEFDKRHFPSKESLLNQKGSINATGKYRPMKTIHITQPAIVILNEHTTGSLLAKPKTEREHKELKFWRERIVLYVMGRFYYLPEINLCKINAVLKVPDDDL</sequence>
<proteinExistence type="predicted"/>
<dbReference type="Proteomes" id="UP000681967">
    <property type="component" value="Unassembled WGS sequence"/>
</dbReference>
<dbReference type="SUPFAM" id="SSF52540">
    <property type="entry name" value="P-loop containing nucleoside triphosphate hydrolases"/>
    <property type="match status" value="1"/>
</dbReference>
<evidence type="ECO:0000313" key="2">
    <source>
        <dbReference type="Proteomes" id="UP000681967"/>
    </source>
</evidence>
<name>A0A8S2SX91_9BILA</name>